<dbReference type="GO" id="GO:0005871">
    <property type="term" value="C:kinesin complex"/>
    <property type="evidence" value="ECO:0007669"/>
    <property type="project" value="TreeGrafter"/>
</dbReference>
<organism evidence="9 10">
    <name type="scientific">Ectocarpus siliculosus</name>
    <name type="common">Brown alga</name>
    <name type="synonym">Conferva siliculosa</name>
    <dbReference type="NCBI Taxonomy" id="2880"/>
    <lineage>
        <taxon>Eukaryota</taxon>
        <taxon>Sar</taxon>
        <taxon>Stramenopiles</taxon>
        <taxon>Ochrophyta</taxon>
        <taxon>PX clade</taxon>
        <taxon>Phaeophyceae</taxon>
        <taxon>Ectocarpales</taxon>
        <taxon>Ectocarpaceae</taxon>
        <taxon>Ectocarpus</taxon>
    </lineage>
</organism>
<dbReference type="GO" id="GO:0003777">
    <property type="term" value="F:microtubule motor activity"/>
    <property type="evidence" value="ECO:0007669"/>
    <property type="project" value="InterPro"/>
</dbReference>
<dbReference type="GO" id="GO:0005524">
    <property type="term" value="F:ATP binding"/>
    <property type="evidence" value="ECO:0007669"/>
    <property type="project" value="UniProtKB-UniRule"/>
</dbReference>
<dbReference type="STRING" id="2880.D8LDG6"/>
<evidence type="ECO:0000256" key="2">
    <source>
        <dbReference type="ARBA" id="ARBA00022741"/>
    </source>
</evidence>
<dbReference type="GO" id="GO:0008017">
    <property type="term" value="F:microtubule binding"/>
    <property type="evidence" value="ECO:0007669"/>
    <property type="project" value="InterPro"/>
</dbReference>
<feature type="compositionally biased region" description="Polar residues" evidence="7">
    <location>
        <begin position="687"/>
        <end position="703"/>
    </location>
</feature>
<feature type="region of interest" description="Disordered" evidence="7">
    <location>
        <begin position="970"/>
        <end position="989"/>
    </location>
</feature>
<evidence type="ECO:0000256" key="3">
    <source>
        <dbReference type="ARBA" id="ARBA00022840"/>
    </source>
</evidence>
<feature type="region of interest" description="Disordered" evidence="7">
    <location>
        <begin position="854"/>
        <end position="941"/>
    </location>
</feature>
<keyword evidence="6" id="KW-0175">Coiled coil</keyword>
<dbReference type="SUPFAM" id="SSF52540">
    <property type="entry name" value="P-loop containing nucleoside triphosphate hydrolases"/>
    <property type="match status" value="1"/>
</dbReference>
<dbReference type="GO" id="GO:0005874">
    <property type="term" value="C:microtubule"/>
    <property type="evidence" value="ECO:0007669"/>
    <property type="project" value="UniProtKB-KW"/>
</dbReference>
<feature type="compositionally biased region" description="Polar residues" evidence="7">
    <location>
        <begin position="1082"/>
        <end position="1113"/>
    </location>
</feature>
<dbReference type="eggNOG" id="KOG4280">
    <property type="taxonomic scope" value="Eukaryota"/>
</dbReference>
<sequence length="1120" mass="119334">MDTSTPEKKSEFAKRVLFGASKATAAGDKQAGSVRSGSQSSTSSAPGPGLYAMPGTPKTSTASTPYMLKTPGKPSTSNNAALSVFLRVRPPGAPGADVDKLTGRRTYQILDDQATLRTFPPLSAGHSRTINRQAKDFGFTRVFSSEAGQVETYESTMRPLVDDVFSAQNALLFAYGMTNAGKTYTVLGEDGSPGLIPQALTDTFGRVAQMGADEAEVRVEMSFLEIYIENVYDLLAATDTDDWAKARTALKLDDRKGVIQARDLSKHVIKSATDGLDLVRRATANRRVASTRLNEDSSRSHSVCMIKLVREKGKDSSLWVVDLAGSERSGRTGAGASSTRQKEANNINKSLSTLWHCLTIMRANLRKEEPESRVPFRESKLTHLFKNHLQGPAAGKTVMVVNINPSTDDFDETQQVLKNSTIAREVKTVRDDSAANRQNGLIHTPYGFNGRKMVVKKPQASRRSIHQAVAPKLEGLDLPPPRKNATQASKRAMPSHGDTDCGSDGEADRAGGEEEEEGGYMSGAESDSGLVDTRQSMNLVVRNLQVDNAALKTKLKATLSNKKKKEAVLGHQPISGGPVEQYISLLEDRVTSAEARMEEMRQDHAAEIEELEAEFESFLSENGLEGEGEGGDVGKPTPAAADDGATAAIVERLREEVRVANLQADQWKKEAETLRDRLHKDKEPGGSTRSPLRQSTGSTGRTSLENRQDDGENSPPMVHNNGGPAPGGVGSPSKNIPRNPVASSPNKNKASALPTKKKKKASNSGYPPIAAAAAAAAGATAAGSAQPNPSGGKQARKVADSASSSARESGASGEKTVGGEGTRVHRESRESGGCWGSKGKVVVAVSRRVSVLRVSTAGSRRVSSVRASFANGRRASRASYAAGTRRVSQLARSRTSVAAAAGHTSGEASSSGDLGTSPVKEDEEMEEGLRQEDGPSSRRESAMLLAAQQEENFFEKARRCVLRAIGVSRKSGQGEEGSFSGPGSMRGGNSPIVAETAAEIALRHKIKVKMPKRPGKKAMDRASVDDHAWDVEQQEGPDTFDEAEGVIEEADEESGGYPNRASSSAVISGIERWVFGGKQERTTPIMSPNRNKPATAGPSSTAEVSPAPGTTTMHDYVRAM</sequence>
<feature type="region of interest" description="Disordered" evidence="7">
    <location>
        <begin position="23"/>
        <end position="78"/>
    </location>
</feature>
<reference evidence="9 10" key="1">
    <citation type="journal article" date="2010" name="Nature">
        <title>The Ectocarpus genome and the independent evolution of multicellularity in brown algae.</title>
        <authorList>
            <person name="Cock J.M."/>
            <person name="Sterck L."/>
            <person name="Rouze P."/>
            <person name="Scornet D."/>
            <person name="Allen A.E."/>
            <person name="Amoutzias G."/>
            <person name="Anthouard V."/>
            <person name="Artiguenave F."/>
            <person name="Aury J.M."/>
            <person name="Badger J.H."/>
            <person name="Beszteri B."/>
            <person name="Billiau K."/>
            <person name="Bonnet E."/>
            <person name="Bothwell J.H."/>
            <person name="Bowler C."/>
            <person name="Boyen C."/>
            <person name="Brownlee C."/>
            <person name="Carrano C.J."/>
            <person name="Charrier B."/>
            <person name="Cho G.Y."/>
            <person name="Coelho S.M."/>
            <person name="Collen J."/>
            <person name="Corre E."/>
            <person name="Da Silva C."/>
            <person name="Delage L."/>
            <person name="Delaroque N."/>
            <person name="Dittami S.M."/>
            <person name="Doulbeau S."/>
            <person name="Elias M."/>
            <person name="Farnham G."/>
            <person name="Gachon C.M."/>
            <person name="Gschloessl B."/>
            <person name="Heesch S."/>
            <person name="Jabbari K."/>
            <person name="Jubin C."/>
            <person name="Kawai H."/>
            <person name="Kimura K."/>
            <person name="Kloareg B."/>
            <person name="Kupper F.C."/>
            <person name="Lang D."/>
            <person name="Le Bail A."/>
            <person name="Leblanc C."/>
            <person name="Lerouge P."/>
            <person name="Lohr M."/>
            <person name="Lopez P.J."/>
            <person name="Martens C."/>
            <person name="Maumus F."/>
            <person name="Michel G."/>
            <person name="Miranda-Saavedra D."/>
            <person name="Morales J."/>
            <person name="Moreau H."/>
            <person name="Motomura T."/>
            <person name="Nagasato C."/>
            <person name="Napoli C.A."/>
            <person name="Nelson D.R."/>
            <person name="Nyvall-Collen P."/>
            <person name="Peters A.F."/>
            <person name="Pommier C."/>
            <person name="Potin P."/>
            <person name="Poulain J."/>
            <person name="Quesneville H."/>
            <person name="Read B."/>
            <person name="Rensing S.A."/>
            <person name="Ritter A."/>
            <person name="Rousvoal S."/>
            <person name="Samanta M."/>
            <person name="Samson G."/>
            <person name="Schroeder D.C."/>
            <person name="Segurens B."/>
            <person name="Strittmatter M."/>
            <person name="Tonon T."/>
            <person name="Tregear J.W."/>
            <person name="Valentin K."/>
            <person name="von Dassow P."/>
            <person name="Yamagishi T."/>
            <person name="Van de Peer Y."/>
            <person name="Wincker P."/>
        </authorList>
    </citation>
    <scope>NUCLEOTIDE SEQUENCE [LARGE SCALE GENOMIC DNA]</scope>
    <source>
        <strain evidence="10">Ec32 / CCAP1310/4</strain>
    </source>
</reference>
<evidence type="ECO:0000256" key="6">
    <source>
        <dbReference type="SAM" id="Coils"/>
    </source>
</evidence>
<feature type="binding site" evidence="5">
    <location>
        <begin position="176"/>
        <end position="183"/>
    </location>
    <ligand>
        <name>ATP</name>
        <dbReference type="ChEBI" id="CHEBI:30616"/>
    </ligand>
</feature>
<keyword evidence="2 5" id="KW-0547">Nucleotide-binding</keyword>
<feature type="domain" description="Kinesin motor" evidence="8">
    <location>
        <begin position="81"/>
        <end position="426"/>
    </location>
</feature>
<evidence type="ECO:0000256" key="4">
    <source>
        <dbReference type="ARBA" id="ARBA00023175"/>
    </source>
</evidence>
<evidence type="ECO:0000313" key="10">
    <source>
        <dbReference type="Proteomes" id="UP000002630"/>
    </source>
</evidence>
<evidence type="ECO:0000313" key="9">
    <source>
        <dbReference type="EMBL" id="CBN74031.1"/>
    </source>
</evidence>
<dbReference type="EMBL" id="FN649735">
    <property type="protein sequence ID" value="CBN74031.1"/>
    <property type="molecule type" value="Genomic_DNA"/>
</dbReference>
<feature type="compositionally biased region" description="Low complexity" evidence="7">
    <location>
        <begin position="801"/>
        <end position="814"/>
    </location>
</feature>
<keyword evidence="10" id="KW-1185">Reference proteome</keyword>
<dbReference type="InterPro" id="IPR036961">
    <property type="entry name" value="Kinesin_motor_dom_sf"/>
</dbReference>
<feature type="compositionally biased region" description="Basic and acidic residues" evidence="7">
    <location>
        <begin position="927"/>
        <end position="941"/>
    </location>
</feature>
<keyword evidence="4 5" id="KW-0505">Motor protein</keyword>
<keyword evidence="3 5" id="KW-0067">ATP-binding</keyword>
<feature type="compositionally biased region" description="Low complexity" evidence="7">
    <location>
        <begin position="854"/>
        <end position="886"/>
    </location>
</feature>
<dbReference type="SMART" id="SM00129">
    <property type="entry name" value="KISc"/>
    <property type="match status" value="1"/>
</dbReference>
<dbReference type="Proteomes" id="UP000002630">
    <property type="component" value="Linkage Group LG10"/>
</dbReference>
<feature type="region of interest" description="Disordered" evidence="7">
    <location>
        <begin position="1077"/>
        <end position="1120"/>
    </location>
</feature>
<dbReference type="PANTHER" id="PTHR24115:SF1008">
    <property type="entry name" value="KINESIN-LIKE PROTEIN SUBITO"/>
    <property type="match status" value="1"/>
</dbReference>
<dbReference type="GO" id="GO:0005634">
    <property type="term" value="C:nucleus"/>
    <property type="evidence" value="ECO:0007669"/>
    <property type="project" value="TreeGrafter"/>
</dbReference>
<keyword evidence="1" id="KW-0493">Microtubule</keyword>
<comment type="similarity">
    <text evidence="5">Belongs to the TRAFAC class myosin-kinesin ATPase superfamily. Kinesin family.</text>
</comment>
<gene>
    <name evidence="9" type="ORF">Esi_0012_0052</name>
</gene>
<evidence type="ECO:0000259" key="8">
    <source>
        <dbReference type="PROSITE" id="PS50067"/>
    </source>
</evidence>
<dbReference type="PRINTS" id="PR00380">
    <property type="entry name" value="KINESINHEAVY"/>
</dbReference>
<evidence type="ECO:0000256" key="1">
    <source>
        <dbReference type="ARBA" id="ARBA00022701"/>
    </source>
</evidence>
<feature type="compositionally biased region" description="Low complexity" evidence="7">
    <location>
        <begin position="770"/>
        <end position="785"/>
    </location>
</feature>
<dbReference type="PROSITE" id="PS50067">
    <property type="entry name" value="KINESIN_MOTOR_2"/>
    <property type="match status" value="1"/>
</dbReference>
<protein>
    <recommendedName>
        <fullName evidence="8">Kinesin motor domain-containing protein</fullName>
    </recommendedName>
</protein>
<dbReference type="EMBL" id="FN647877">
    <property type="protein sequence ID" value="CBN74031.1"/>
    <property type="molecule type" value="Genomic_DNA"/>
</dbReference>
<dbReference type="PANTHER" id="PTHR24115">
    <property type="entry name" value="KINESIN-RELATED"/>
    <property type="match status" value="1"/>
</dbReference>
<feature type="coiled-coil region" evidence="6">
    <location>
        <begin position="583"/>
        <end position="621"/>
    </location>
</feature>
<feature type="region of interest" description="Disordered" evidence="7">
    <location>
        <begin position="622"/>
        <end position="641"/>
    </location>
</feature>
<feature type="compositionally biased region" description="Low complexity" evidence="7">
    <location>
        <begin position="30"/>
        <end position="49"/>
    </location>
</feature>
<dbReference type="Pfam" id="PF00225">
    <property type="entry name" value="Kinesin"/>
    <property type="match status" value="1"/>
</dbReference>
<dbReference type="Gene3D" id="3.40.850.10">
    <property type="entry name" value="Kinesin motor domain"/>
    <property type="match status" value="1"/>
</dbReference>
<name>D8LDG6_ECTSI</name>
<dbReference type="OrthoDB" id="123929at2759"/>
<feature type="region of interest" description="Disordered" evidence="7">
    <location>
        <begin position="469"/>
        <end position="529"/>
    </location>
</feature>
<evidence type="ECO:0000256" key="7">
    <source>
        <dbReference type="SAM" id="MobiDB-lite"/>
    </source>
</evidence>
<dbReference type="GO" id="GO:0016887">
    <property type="term" value="F:ATP hydrolysis activity"/>
    <property type="evidence" value="ECO:0007669"/>
    <property type="project" value="TreeGrafter"/>
</dbReference>
<proteinExistence type="inferred from homology"/>
<dbReference type="InterPro" id="IPR001752">
    <property type="entry name" value="Kinesin_motor_dom"/>
</dbReference>
<dbReference type="InterPro" id="IPR027417">
    <property type="entry name" value="P-loop_NTPase"/>
</dbReference>
<accession>D8LDG6</accession>
<dbReference type="AlphaFoldDB" id="D8LDG6"/>
<dbReference type="InterPro" id="IPR027640">
    <property type="entry name" value="Kinesin-like_fam"/>
</dbReference>
<evidence type="ECO:0000256" key="5">
    <source>
        <dbReference type="PROSITE-ProRule" id="PRU00283"/>
    </source>
</evidence>
<dbReference type="PROSITE" id="PS00411">
    <property type="entry name" value="KINESIN_MOTOR_1"/>
    <property type="match status" value="1"/>
</dbReference>
<dbReference type="InParanoid" id="D8LDG6"/>
<feature type="region of interest" description="Disordered" evidence="7">
    <location>
        <begin position="676"/>
        <end position="839"/>
    </location>
</feature>
<dbReference type="InterPro" id="IPR019821">
    <property type="entry name" value="Kinesin_motor_CS"/>
</dbReference>
<dbReference type="GO" id="GO:0007018">
    <property type="term" value="P:microtubule-based movement"/>
    <property type="evidence" value="ECO:0007669"/>
    <property type="project" value="InterPro"/>
</dbReference>